<dbReference type="GO" id="GO:0005524">
    <property type="term" value="F:ATP binding"/>
    <property type="evidence" value="ECO:0007669"/>
    <property type="project" value="InterPro"/>
</dbReference>
<dbReference type="Gene3D" id="3.40.50.10810">
    <property type="entry name" value="Tandem AAA-ATPase domain"/>
    <property type="match status" value="1"/>
</dbReference>
<protein>
    <recommendedName>
        <fullName evidence="7">DNA excision repair protein ERCC-6-like</fullName>
    </recommendedName>
</protein>
<name>A0AAV2HSS8_LYMST</name>
<evidence type="ECO:0000313" key="5">
    <source>
        <dbReference type="EMBL" id="CAL1535176.1"/>
    </source>
</evidence>
<dbReference type="SMART" id="SM00490">
    <property type="entry name" value="HELICc"/>
    <property type="match status" value="1"/>
</dbReference>
<feature type="domain" description="Helicase C-terminal" evidence="4">
    <location>
        <begin position="439"/>
        <end position="603"/>
    </location>
</feature>
<organism evidence="5 6">
    <name type="scientific">Lymnaea stagnalis</name>
    <name type="common">Great pond snail</name>
    <name type="synonym">Helix stagnalis</name>
    <dbReference type="NCBI Taxonomy" id="6523"/>
    <lineage>
        <taxon>Eukaryota</taxon>
        <taxon>Metazoa</taxon>
        <taxon>Spiralia</taxon>
        <taxon>Lophotrochozoa</taxon>
        <taxon>Mollusca</taxon>
        <taxon>Gastropoda</taxon>
        <taxon>Heterobranchia</taxon>
        <taxon>Euthyneura</taxon>
        <taxon>Panpulmonata</taxon>
        <taxon>Hygrophila</taxon>
        <taxon>Lymnaeoidea</taxon>
        <taxon>Lymnaeidae</taxon>
        <taxon>Lymnaea</taxon>
    </lineage>
</organism>
<dbReference type="GO" id="GO:0015616">
    <property type="term" value="F:DNA translocase activity"/>
    <property type="evidence" value="ECO:0007669"/>
    <property type="project" value="TreeGrafter"/>
</dbReference>
<dbReference type="Pfam" id="PF00271">
    <property type="entry name" value="Helicase_C"/>
    <property type="match status" value="1"/>
</dbReference>
<feature type="compositionally biased region" description="Polar residues" evidence="2">
    <location>
        <begin position="847"/>
        <end position="859"/>
    </location>
</feature>
<dbReference type="EMBL" id="CAXITT010000194">
    <property type="protein sequence ID" value="CAL1535176.1"/>
    <property type="molecule type" value="Genomic_DNA"/>
</dbReference>
<evidence type="ECO:0008006" key="7">
    <source>
        <dbReference type="Google" id="ProtNLM"/>
    </source>
</evidence>
<feature type="domain" description="Helicase ATP-binding" evidence="3">
    <location>
        <begin position="91"/>
        <end position="258"/>
    </location>
</feature>
<feature type="non-terminal residue" evidence="5">
    <location>
        <position position="875"/>
    </location>
</feature>
<dbReference type="PROSITE" id="PS51192">
    <property type="entry name" value="HELICASE_ATP_BIND_1"/>
    <property type="match status" value="1"/>
</dbReference>
<evidence type="ECO:0000313" key="6">
    <source>
        <dbReference type="Proteomes" id="UP001497497"/>
    </source>
</evidence>
<dbReference type="Pfam" id="PF00176">
    <property type="entry name" value="SNF2-rel_dom"/>
    <property type="match status" value="1"/>
</dbReference>
<reference evidence="5 6" key="1">
    <citation type="submission" date="2024-04" db="EMBL/GenBank/DDBJ databases">
        <authorList>
            <consortium name="Genoscope - CEA"/>
            <person name="William W."/>
        </authorList>
    </citation>
    <scope>NUCLEOTIDE SEQUENCE [LARGE SCALE GENOMIC DNA]</scope>
</reference>
<evidence type="ECO:0000256" key="1">
    <source>
        <dbReference type="ARBA" id="ARBA00022801"/>
    </source>
</evidence>
<dbReference type="PANTHER" id="PTHR45629">
    <property type="entry name" value="SNF2/RAD54 FAMILY MEMBER"/>
    <property type="match status" value="1"/>
</dbReference>
<feature type="region of interest" description="Disordered" evidence="2">
    <location>
        <begin position="846"/>
        <end position="875"/>
    </location>
</feature>
<dbReference type="GO" id="GO:0016787">
    <property type="term" value="F:hydrolase activity"/>
    <property type="evidence" value="ECO:0007669"/>
    <property type="project" value="UniProtKB-KW"/>
</dbReference>
<dbReference type="AlphaFoldDB" id="A0AAV2HSS8"/>
<keyword evidence="1" id="KW-0378">Hydrolase</keyword>
<dbReference type="SUPFAM" id="SSF52540">
    <property type="entry name" value="P-loop containing nucleoside triphosphate hydrolases"/>
    <property type="match status" value="2"/>
</dbReference>
<dbReference type="InterPro" id="IPR038718">
    <property type="entry name" value="SNF2-like_sf"/>
</dbReference>
<dbReference type="CDD" id="cd18793">
    <property type="entry name" value="SF2_C_SNF"/>
    <property type="match status" value="1"/>
</dbReference>
<feature type="compositionally biased region" description="Low complexity" evidence="2">
    <location>
        <begin position="771"/>
        <end position="785"/>
    </location>
</feature>
<dbReference type="PROSITE" id="PS51194">
    <property type="entry name" value="HELICASE_CTER"/>
    <property type="match status" value="1"/>
</dbReference>
<dbReference type="InterPro" id="IPR001650">
    <property type="entry name" value="Helicase_C-like"/>
</dbReference>
<dbReference type="PANTHER" id="PTHR45629:SF7">
    <property type="entry name" value="DNA EXCISION REPAIR PROTEIN ERCC-6-RELATED"/>
    <property type="match status" value="1"/>
</dbReference>
<dbReference type="Proteomes" id="UP001497497">
    <property type="component" value="Unassembled WGS sequence"/>
</dbReference>
<comment type="caution">
    <text evidence="5">The sequence shown here is derived from an EMBL/GenBank/DDBJ whole genome shotgun (WGS) entry which is preliminary data.</text>
</comment>
<dbReference type="Gene3D" id="3.40.50.300">
    <property type="entry name" value="P-loop containing nucleotide triphosphate hydrolases"/>
    <property type="match status" value="1"/>
</dbReference>
<dbReference type="SMART" id="SM00487">
    <property type="entry name" value="DEXDc"/>
    <property type="match status" value="1"/>
</dbReference>
<keyword evidence="6" id="KW-1185">Reference proteome</keyword>
<evidence type="ECO:0000256" key="2">
    <source>
        <dbReference type="SAM" id="MobiDB-lite"/>
    </source>
</evidence>
<sequence length="875" mass="99638">MDLITKARRLAEDGEIAKAILLNEKALEIHYSDKLKKRIEKMKAFLAAQNESDGDDENEGGMKNLGQGFMLHLKLHDNLYRHQKEGVLWMWSLYLLGKGGILADDMGLGKTIQVIAFLAGMFDMKKISSVMIVVPLSVMANWLTEFNKWTPGIDVLQFHGGSKKEREKSLARVRTRGGVLLTTYGLVMTTKETFAVRHGQEFVWDYVILDEGHKIKNPTKTSKSVHLIPARHRIILTGTPVQNNLKELWSLFDYVHQGSLLGTVRTFKMEFEAPIIRARERDASAVEKKLGQEMADTLKNIIKPYFLRRTKAEVQKSKNSGKDDTQDLVMPSMTRKNDLVIWLHLTQTQQKIYHDFINQDSVKELLMTKKSPLVALTVLKKICDHPRLLSQRACLQLGLDGDDFNEEDLEQPEAYESAVSQINQIPDEVLVNESGKMQILVDLLDTFKQEGRKTLVFSQSRKLLNIIQKVIKNRGHKVLRLDGTIAQVKERDDIVQKFQRDPAYSVFLLTIQVGGVGLTITAADRVVIYDPNWNPATDAQAVDRVYRIGQQKNVVVYRLITCGTVEEKIYRRQVFKDSITRQTTGDSNNPYRYFTKMELKELFTLDDPRFSKTQKQLEELHANQRQTDQALDSHIAYLYSLDIFGISDHDLMYRQTETRDDEEEPEDEGEDLQALNEQFIQHKIQKAQTLIAQESNIPVSYDERNKGMMKYPPTMSTGNTVKAPKPSNLFTQVSSGLDQERPIELDDSFDHGESDESVTEMVHMSDQTHEMSSPSASPMNSNNQSLVKSERKVLQPLTAEEVRQRSPVVNVSRSEIFTEEILISPDGRCPVIGFEKLNNIHKRQEEAMQTGSFPSSPVRISSPKAHDKSGMSPTL</sequence>
<gene>
    <name evidence="5" type="ORF">GSLYS_00009136001</name>
</gene>
<dbReference type="InterPro" id="IPR049730">
    <property type="entry name" value="SNF2/RAD54-like_C"/>
</dbReference>
<proteinExistence type="predicted"/>
<accession>A0AAV2HSS8</accession>
<dbReference type="FunFam" id="3.40.50.10810:FF:000042">
    <property type="entry name" value="SNF2 family helicase-like protein"/>
    <property type="match status" value="1"/>
</dbReference>
<dbReference type="InterPro" id="IPR014001">
    <property type="entry name" value="Helicase_ATP-bd"/>
</dbReference>
<dbReference type="InterPro" id="IPR000330">
    <property type="entry name" value="SNF2_N"/>
</dbReference>
<evidence type="ECO:0000259" key="4">
    <source>
        <dbReference type="PROSITE" id="PS51194"/>
    </source>
</evidence>
<dbReference type="InterPro" id="IPR027417">
    <property type="entry name" value="P-loop_NTPase"/>
</dbReference>
<feature type="region of interest" description="Disordered" evidence="2">
    <location>
        <begin position="764"/>
        <end position="789"/>
    </location>
</feature>
<evidence type="ECO:0000259" key="3">
    <source>
        <dbReference type="PROSITE" id="PS51192"/>
    </source>
</evidence>
<dbReference type="InterPro" id="IPR050496">
    <property type="entry name" value="SNF2_RAD54_helicase_repair"/>
</dbReference>